<proteinExistence type="predicted"/>
<dbReference type="STRING" id="655815.ZPR_1372"/>
<evidence type="ECO:0000313" key="1">
    <source>
        <dbReference type="EMBL" id="ADF51708.1"/>
    </source>
</evidence>
<dbReference type="AlphaFoldDB" id="D5BK28"/>
<sequence>MRSLPLLPFILLALIILTNSCEPSPSEKLEEIIEIMDPNFRYALLQTNCVDTNNDKVGDKNIDLNKDGNIDLEEIEAVESLILAFNHEIILGPVNLEEIKYFSNLKYLDITRNDDNVYIENTGTTKMTSNFTALHNLKTLKLNYLGSDFYSDLDLSNLENLTKLELINNRPSYLTEPADWEYPTHFIKIHMNGCINLAEINMENSFLIVDFCEAPSIKKLNMRYLEGGEPDVFDFHCLEKLEELDISENRITKLILKNRYVLNTFSAYDIGNSGMSNYPFVKEVCIDDLPEELEQISEIINEHTVINTDCTF</sequence>
<dbReference type="PROSITE" id="PS00018">
    <property type="entry name" value="EF_HAND_1"/>
    <property type="match status" value="1"/>
</dbReference>
<keyword evidence="2" id="KW-1185">Reference proteome</keyword>
<evidence type="ECO:0000313" key="2">
    <source>
        <dbReference type="Proteomes" id="UP000001654"/>
    </source>
</evidence>
<organism evidence="1 2">
    <name type="scientific">Zunongwangia profunda (strain DSM 18752 / CCTCC AB 206139 / SM-A87)</name>
    <name type="common">Wangia profunda</name>
    <dbReference type="NCBI Taxonomy" id="655815"/>
    <lineage>
        <taxon>Bacteria</taxon>
        <taxon>Pseudomonadati</taxon>
        <taxon>Bacteroidota</taxon>
        <taxon>Flavobacteriia</taxon>
        <taxon>Flavobacteriales</taxon>
        <taxon>Flavobacteriaceae</taxon>
        <taxon>Zunongwangia</taxon>
    </lineage>
</organism>
<accession>D5BK28</accession>
<dbReference type="EMBL" id="CP001650">
    <property type="protein sequence ID" value="ADF51708.1"/>
    <property type="molecule type" value="Genomic_DNA"/>
</dbReference>
<protein>
    <submittedName>
        <fullName evidence="1">Leucine-rich repeat-containing protein</fullName>
    </submittedName>
</protein>
<dbReference type="Gene3D" id="3.80.10.10">
    <property type="entry name" value="Ribonuclease Inhibitor"/>
    <property type="match status" value="1"/>
</dbReference>
<name>D5BK28_ZUNPS</name>
<dbReference type="KEGG" id="zpr:ZPR_1372"/>
<gene>
    <name evidence="1" type="ordered locus">ZPR_1372</name>
</gene>
<dbReference type="OrthoDB" id="1110367at2"/>
<dbReference type="RefSeq" id="WP_013070860.1">
    <property type="nucleotide sequence ID" value="NC_014041.1"/>
</dbReference>
<dbReference type="Proteomes" id="UP000001654">
    <property type="component" value="Chromosome"/>
</dbReference>
<dbReference type="SUPFAM" id="SSF52047">
    <property type="entry name" value="RNI-like"/>
    <property type="match status" value="1"/>
</dbReference>
<reference evidence="1 2" key="1">
    <citation type="journal article" date="2010" name="BMC Genomics">
        <title>The complete genome of Zunongwangia profunda SM-A87 reveals its adaptation to the deep-sea environment and ecological role in sedimentary organic nitrogen degradation.</title>
        <authorList>
            <person name="Qin Q.L."/>
            <person name="Zhang X.Y."/>
            <person name="Wang X.M."/>
            <person name="Liu G.M."/>
            <person name="Chen X.L."/>
            <person name="Xie B.B."/>
            <person name="Dang H.Y."/>
            <person name="Zhou B.C."/>
            <person name="Yu J."/>
            <person name="Zhang Y.Z."/>
        </authorList>
    </citation>
    <scope>NUCLEOTIDE SEQUENCE [LARGE SCALE GENOMIC DNA]</scope>
    <source>
        <strain evidence="2">DSM 18752 / CCTCC AB 206139 / SM-A87</strain>
    </source>
</reference>
<dbReference type="eggNOG" id="COG4886">
    <property type="taxonomic scope" value="Bacteria"/>
</dbReference>
<dbReference type="HOGENOM" id="CLU_868090_0_0_10"/>
<dbReference type="InterPro" id="IPR018247">
    <property type="entry name" value="EF_Hand_1_Ca_BS"/>
</dbReference>
<dbReference type="InterPro" id="IPR032675">
    <property type="entry name" value="LRR_dom_sf"/>
</dbReference>